<dbReference type="GO" id="GO:0098046">
    <property type="term" value="C:type V protein secretion system complex"/>
    <property type="evidence" value="ECO:0007669"/>
    <property type="project" value="TreeGrafter"/>
</dbReference>
<evidence type="ECO:0000256" key="2">
    <source>
        <dbReference type="ARBA" id="ARBA00009055"/>
    </source>
</evidence>
<evidence type="ECO:0000256" key="3">
    <source>
        <dbReference type="ARBA" id="ARBA00022448"/>
    </source>
</evidence>
<evidence type="ECO:0000256" key="6">
    <source>
        <dbReference type="ARBA" id="ARBA00022927"/>
    </source>
</evidence>
<dbReference type="PANTHER" id="PTHR34597:SF3">
    <property type="entry name" value="OUTER MEMBRANE TRANSPORTER CDIB"/>
    <property type="match status" value="1"/>
</dbReference>
<dbReference type="InterPro" id="IPR013686">
    <property type="entry name" value="Polypept-transport_assoc_ShlB"/>
</dbReference>
<dbReference type="Pfam" id="PF03865">
    <property type="entry name" value="ShlB"/>
    <property type="match status" value="1"/>
</dbReference>
<dbReference type="Pfam" id="PF08479">
    <property type="entry name" value="POTRA_2"/>
    <property type="match status" value="1"/>
</dbReference>
<dbReference type="AlphaFoldDB" id="A0A246FB48"/>
<sequence length="566" mass="64234">MHVLNRGWMPVLAFCFASASFAAPLPTPGDNDLQRQRQEQLLREQRQRLEELQQLPGKAPGEERPTTAPDTRCFTIRSIRLEGAEHLDVRSREALLAPYRDKCLGVNQLNELLKGITDHYLSRGFVTTRAYLPQQDLSSGELKIIVVEGRFEGFDQSALASPRELAMTFPGRTGEVLNLRDLEQLVDQINRLPSRQAQMELVPGKEVGGSRVQLKGERSKPWRVSASRDNNGDSTSGEQQAGVGLDWDSPLGLADQFGLRYGQDVVSDHWKHSDNQSLWYSVPYGWWTFNYSYSRNYYRTRNEDAGFAFKYDGDNETHQLGAERVLHRDDVSKTGVNFGLSHQRTRNYIDDTLLDVSSTHLSEFNLGFNHGRRIGSAFVNADIGWQRGIGAFGAQDDDHDAPHGSPTARYNKYSLTLSYLQPFKLWDEAFSFESLATGQHSEDLLYSPQRISLGGLSSIRGFKDQTLSGDSGYYWRNQLRWRRAVTWEPLLPWVQEYGVAYAYDFGAIEHGRYNPGLSGRMSGHGVEFSARGQYAAASVTLARSLERPDIIERREHPVYFRVDLFF</sequence>
<dbReference type="GO" id="GO:0046819">
    <property type="term" value="P:protein secretion by the type V secretion system"/>
    <property type="evidence" value="ECO:0007669"/>
    <property type="project" value="TreeGrafter"/>
</dbReference>
<evidence type="ECO:0000313" key="12">
    <source>
        <dbReference type="EMBL" id="OWP51552.1"/>
    </source>
</evidence>
<dbReference type="GO" id="GO:0009279">
    <property type="term" value="C:cell outer membrane"/>
    <property type="evidence" value="ECO:0007669"/>
    <property type="project" value="UniProtKB-SubCell"/>
</dbReference>
<evidence type="ECO:0000256" key="9">
    <source>
        <dbReference type="SAM" id="MobiDB-lite"/>
    </source>
</evidence>
<evidence type="ECO:0000256" key="10">
    <source>
        <dbReference type="SAM" id="SignalP"/>
    </source>
</evidence>
<reference evidence="12 13" key="1">
    <citation type="submission" date="2017-06" db="EMBL/GenBank/DDBJ databases">
        <title>Draft genome of Pseudomonas nitroreducens DF05.</title>
        <authorList>
            <person name="Iyer R."/>
        </authorList>
    </citation>
    <scope>NUCLEOTIDE SEQUENCE [LARGE SCALE GENOMIC DNA]</scope>
    <source>
        <strain evidence="12 13">DF05</strain>
    </source>
</reference>
<keyword evidence="6" id="KW-0653">Protein transport</keyword>
<feature type="compositionally biased region" description="Polar residues" evidence="9">
    <location>
        <begin position="227"/>
        <end position="239"/>
    </location>
</feature>
<dbReference type="GO" id="GO:0008320">
    <property type="term" value="F:protein transmembrane transporter activity"/>
    <property type="evidence" value="ECO:0007669"/>
    <property type="project" value="TreeGrafter"/>
</dbReference>
<keyword evidence="8" id="KW-0998">Cell outer membrane</keyword>
<proteinExistence type="inferred from homology"/>
<keyword evidence="3" id="KW-0813">Transport</keyword>
<dbReference type="InterPro" id="IPR051544">
    <property type="entry name" value="TPS_OM_transporter"/>
</dbReference>
<dbReference type="InterPro" id="IPR005565">
    <property type="entry name" value="Hemolysn_activator_HlyB_C"/>
</dbReference>
<dbReference type="InterPro" id="IPR027282">
    <property type="entry name" value="TPS"/>
</dbReference>
<dbReference type="Proteomes" id="UP000198145">
    <property type="component" value="Unassembled WGS sequence"/>
</dbReference>
<dbReference type="STRING" id="46680.GCA_000807755_04151"/>
<dbReference type="PIRSF" id="PIRSF029745">
    <property type="entry name" value="FhaC"/>
    <property type="match status" value="1"/>
</dbReference>
<dbReference type="PANTHER" id="PTHR34597">
    <property type="entry name" value="SLR1661 PROTEIN"/>
    <property type="match status" value="1"/>
</dbReference>
<gene>
    <name evidence="12" type="ORF">CEG18_04585</name>
</gene>
<keyword evidence="5" id="KW-0812">Transmembrane</keyword>
<comment type="caution">
    <text evidence="12">The sequence shown here is derived from an EMBL/GenBank/DDBJ whole genome shotgun (WGS) entry which is preliminary data.</text>
</comment>
<feature type="chain" id="PRO_5012490129" evidence="10">
    <location>
        <begin position="23"/>
        <end position="566"/>
    </location>
</feature>
<accession>A0A246FB48</accession>
<dbReference type="InterPro" id="IPR035251">
    <property type="entry name" value="ShlB_POTRA"/>
</dbReference>
<feature type="region of interest" description="Disordered" evidence="9">
    <location>
        <begin position="51"/>
        <end position="70"/>
    </location>
</feature>
<evidence type="ECO:0000256" key="1">
    <source>
        <dbReference type="ARBA" id="ARBA00004442"/>
    </source>
</evidence>
<dbReference type="EMBL" id="NJBA01000002">
    <property type="protein sequence ID" value="OWP51552.1"/>
    <property type="molecule type" value="Genomic_DNA"/>
</dbReference>
<protein>
    <submittedName>
        <fullName evidence="12">ShlB family hemolysin secretion/activation protein</fullName>
    </submittedName>
</protein>
<dbReference type="InterPro" id="IPR034746">
    <property type="entry name" value="POTRA"/>
</dbReference>
<evidence type="ECO:0000256" key="4">
    <source>
        <dbReference type="ARBA" id="ARBA00022452"/>
    </source>
</evidence>
<feature type="region of interest" description="Disordered" evidence="9">
    <location>
        <begin position="213"/>
        <end position="245"/>
    </location>
</feature>
<comment type="subcellular location">
    <subcellularLocation>
        <location evidence="1">Cell outer membrane</location>
    </subcellularLocation>
</comment>
<evidence type="ECO:0000256" key="8">
    <source>
        <dbReference type="ARBA" id="ARBA00023237"/>
    </source>
</evidence>
<dbReference type="Gene3D" id="2.40.160.50">
    <property type="entry name" value="membrane protein fhac: a member of the omp85/tpsb transporter family"/>
    <property type="match status" value="1"/>
</dbReference>
<evidence type="ECO:0000256" key="7">
    <source>
        <dbReference type="ARBA" id="ARBA00023136"/>
    </source>
</evidence>
<evidence type="ECO:0000256" key="5">
    <source>
        <dbReference type="ARBA" id="ARBA00022692"/>
    </source>
</evidence>
<dbReference type="Pfam" id="PF17287">
    <property type="entry name" value="POTRA_3"/>
    <property type="match status" value="1"/>
</dbReference>
<dbReference type="eggNOG" id="COG2831">
    <property type="taxonomic scope" value="Bacteria"/>
</dbReference>
<keyword evidence="10" id="KW-0732">Signal</keyword>
<keyword evidence="7" id="KW-0472">Membrane</keyword>
<name>A0A246FB48_PSENT</name>
<keyword evidence="4" id="KW-1134">Transmembrane beta strand</keyword>
<evidence type="ECO:0000313" key="13">
    <source>
        <dbReference type="Proteomes" id="UP000198145"/>
    </source>
</evidence>
<dbReference type="PROSITE" id="PS51779">
    <property type="entry name" value="POTRA"/>
    <property type="match status" value="1"/>
</dbReference>
<feature type="domain" description="POTRA" evidence="11">
    <location>
        <begin position="74"/>
        <end position="149"/>
    </location>
</feature>
<evidence type="ECO:0000259" key="11">
    <source>
        <dbReference type="PROSITE" id="PS51779"/>
    </source>
</evidence>
<dbReference type="Gene3D" id="3.10.20.310">
    <property type="entry name" value="membrane protein fhac"/>
    <property type="match status" value="1"/>
</dbReference>
<comment type="similarity">
    <text evidence="2">Belongs to the TPS (TC 1.B.20) family.</text>
</comment>
<organism evidence="12 13">
    <name type="scientific">Pseudomonas nitroreducens</name>
    <dbReference type="NCBI Taxonomy" id="46680"/>
    <lineage>
        <taxon>Bacteria</taxon>
        <taxon>Pseudomonadati</taxon>
        <taxon>Pseudomonadota</taxon>
        <taxon>Gammaproteobacteria</taxon>
        <taxon>Pseudomonadales</taxon>
        <taxon>Pseudomonadaceae</taxon>
        <taxon>Pseudomonas</taxon>
    </lineage>
</organism>
<feature type="signal peptide" evidence="10">
    <location>
        <begin position="1"/>
        <end position="22"/>
    </location>
</feature>